<proteinExistence type="predicted"/>
<feature type="compositionally biased region" description="Acidic residues" evidence="1">
    <location>
        <begin position="106"/>
        <end position="120"/>
    </location>
</feature>
<gene>
    <name evidence="3" type="primary">LOC110983497</name>
</gene>
<feature type="region of interest" description="Disordered" evidence="1">
    <location>
        <begin position="68"/>
        <end position="161"/>
    </location>
</feature>
<organism evidence="2 3">
    <name type="scientific">Acanthaster planci</name>
    <name type="common">Crown-of-thorns starfish</name>
    <dbReference type="NCBI Taxonomy" id="133434"/>
    <lineage>
        <taxon>Eukaryota</taxon>
        <taxon>Metazoa</taxon>
        <taxon>Echinodermata</taxon>
        <taxon>Eleutherozoa</taxon>
        <taxon>Asterozoa</taxon>
        <taxon>Asteroidea</taxon>
        <taxon>Valvatacea</taxon>
        <taxon>Valvatida</taxon>
        <taxon>Acanthasteridae</taxon>
        <taxon>Acanthaster</taxon>
    </lineage>
</organism>
<dbReference type="RefSeq" id="XP_022098492.1">
    <property type="nucleotide sequence ID" value="XM_022242800.1"/>
</dbReference>
<feature type="compositionally biased region" description="Basic residues" evidence="1">
    <location>
        <begin position="145"/>
        <end position="159"/>
    </location>
</feature>
<feature type="compositionally biased region" description="Low complexity" evidence="1">
    <location>
        <begin position="121"/>
        <end position="144"/>
    </location>
</feature>
<keyword evidence="2" id="KW-1185">Reference proteome</keyword>
<name>A0A8B7Z0K9_ACAPL</name>
<dbReference type="KEGG" id="aplc:110983497"/>
<feature type="compositionally biased region" description="Polar residues" evidence="1">
    <location>
        <begin position="7"/>
        <end position="19"/>
    </location>
</feature>
<dbReference type="AlphaFoldDB" id="A0A8B7Z0K9"/>
<dbReference type="GeneID" id="110983497"/>
<evidence type="ECO:0000313" key="3">
    <source>
        <dbReference type="RefSeq" id="XP_022098492.1"/>
    </source>
</evidence>
<reference evidence="3" key="1">
    <citation type="submission" date="2025-08" db="UniProtKB">
        <authorList>
            <consortium name="RefSeq"/>
        </authorList>
    </citation>
    <scope>IDENTIFICATION</scope>
</reference>
<dbReference type="Proteomes" id="UP000694845">
    <property type="component" value="Unplaced"/>
</dbReference>
<dbReference type="OrthoDB" id="5988200at2759"/>
<accession>A0A8B7Z0K9</accession>
<feature type="region of interest" description="Disordered" evidence="1">
    <location>
        <begin position="1"/>
        <end position="48"/>
    </location>
</feature>
<sequence length="269" mass="29357">MLDELLASSSTADNSSLPDSPSEPMETEECIPSDAECSDANKHNLGTSTHMVPVRSTCQMKTVGTQTDKVATRVKPVQATERTRSQGMLAKEPMTSTGVMCKLLDDGPDEESSSSDEEENSQSQPESPGYTPESSGSSSDYPSTPHKKTKRPIKRKRGMSPRTVVDYTEIGSMDAHTERKYIVCGSRLFPLLKRCFGCGSYDVIIRQREIGTMLSVTQECRSCSLGQQIWESQPWFQNVPSGNLLLSAATLFAGQKFQPHGAGGFQEDG</sequence>
<evidence type="ECO:0000256" key="1">
    <source>
        <dbReference type="SAM" id="MobiDB-lite"/>
    </source>
</evidence>
<evidence type="ECO:0000313" key="2">
    <source>
        <dbReference type="Proteomes" id="UP000694845"/>
    </source>
</evidence>
<protein>
    <submittedName>
        <fullName evidence="3">Uncharacterized protein LOC110983497</fullName>
    </submittedName>
</protein>